<dbReference type="InterPro" id="IPR036410">
    <property type="entry name" value="HSP_DnaJ_Cys-rich_dom_sf"/>
</dbReference>
<sequence>MANGDDFIDAMRAALREVGERRMIDTIFGRPSLMAELERSAPVFNPNPIRNAPETLFGIKFVPDPMFPVETHCAACGGNGEGGDEATYCPKCDGTGGDRIEGMMRNGAQMILMRSELPKKFAPHFPKDIPLPRRAATRSRTIPWPVEPRA</sequence>
<accession>A0AAC8Z276</accession>
<dbReference type="RefSeq" id="WP_054729488.1">
    <property type="nucleotide sequence ID" value="NZ_CP009429.1"/>
</dbReference>
<protein>
    <submittedName>
        <fullName evidence="1">Uncharacterized protein</fullName>
    </submittedName>
</protein>
<proteinExistence type="predicted"/>
<dbReference type="EMBL" id="CP013344">
    <property type="protein sequence ID" value="AMU90509.1"/>
    <property type="molecule type" value="Genomic_DNA"/>
</dbReference>
<evidence type="ECO:0000313" key="1">
    <source>
        <dbReference type="EMBL" id="AMU90509.1"/>
    </source>
</evidence>
<dbReference type="Proteomes" id="UP000076088">
    <property type="component" value="Chromosome"/>
</dbReference>
<dbReference type="SUPFAM" id="SSF57938">
    <property type="entry name" value="DnaJ/Hsp40 cysteine-rich domain"/>
    <property type="match status" value="1"/>
</dbReference>
<gene>
    <name evidence="1" type="ORF">ATM17_15915</name>
</gene>
<dbReference type="AlphaFoldDB" id="A0AAC8Z276"/>
<organism evidence="1 2">
    <name type="scientific">Sphingopyxis macrogoltabida</name>
    <name type="common">Sphingomonas macrogoltabidus</name>
    <dbReference type="NCBI Taxonomy" id="33050"/>
    <lineage>
        <taxon>Bacteria</taxon>
        <taxon>Pseudomonadati</taxon>
        <taxon>Pseudomonadota</taxon>
        <taxon>Alphaproteobacteria</taxon>
        <taxon>Sphingomonadales</taxon>
        <taxon>Sphingomonadaceae</taxon>
        <taxon>Sphingopyxis</taxon>
    </lineage>
</organism>
<reference evidence="1 2" key="2">
    <citation type="journal article" date="2016" name="Genome Announc.">
        <title>Complete Genome Sequence of Sphingopyxis macrogoltabida Strain 203N (NBRC 111659), a Polyethylene Glycol Degrader.</title>
        <authorList>
            <person name="Ohtsubo Y."/>
            <person name="Nonoyama S."/>
            <person name="Nagata Y."/>
            <person name="Numata M."/>
            <person name="Tsuchikane K."/>
            <person name="Hosoyama A."/>
            <person name="Yamazoe A."/>
            <person name="Tsuda M."/>
            <person name="Fujita N."/>
            <person name="Kawai F."/>
        </authorList>
    </citation>
    <scope>NUCLEOTIDE SEQUENCE [LARGE SCALE GENOMIC DNA]</scope>
    <source>
        <strain evidence="1 2">203N</strain>
    </source>
</reference>
<reference evidence="2" key="1">
    <citation type="submission" date="2015-11" db="EMBL/GenBank/DDBJ databases">
        <title>Complete genome sequence of a polyethylene-glycol degrader Sphingopyxis macrogoltabida 203N (NBRC 111659).</title>
        <authorList>
            <person name="Yoshiyuki O."/>
            <person name="Shouta N."/>
            <person name="Nagata Y."/>
            <person name="Numata M."/>
            <person name="Tsuchikane K."/>
            <person name="Hosoyama A."/>
            <person name="Yamazoe A."/>
            <person name="Tsuda M."/>
            <person name="Fujita N."/>
            <person name="Kawai F."/>
        </authorList>
    </citation>
    <scope>NUCLEOTIDE SEQUENCE [LARGE SCALE GENOMIC DNA]</scope>
    <source>
        <strain evidence="2">203N</strain>
    </source>
</reference>
<keyword evidence="2" id="KW-1185">Reference proteome</keyword>
<name>A0AAC8Z276_SPHMC</name>
<dbReference type="KEGG" id="smaz:LH19_15340"/>
<evidence type="ECO:0000313" key="2">
    <source>
        <dbReference type="Proteomes" id="UP000076088"/>
    </source>
</evidence>